<organism evidence="2">
    <name type="scientific">Fagus sylvatica</name>
    <name type="common">Beechnut</name>
    <dbReference type="NCBI Taxonomy" id="28930"/>
    <lineage>
        <taxon>Eukaryota</taxon>
        <taxon>Viridiplantae</taxon>
        <taxon>Streptophyta</taxon>
        <taxon>Embryophyta</taxon>
        <taxon>Tracheophyta</taxon>
        <taxon>Spermatophyta</taxon>
        <taxon>Magnoliopsida</taxon>
        <taxon>eudicotyledons</taxon>
        <taxon>Gunneridae</taxon>
        <taxon>Pentapetalae</taxon>
        <taxon>rosids</taxon>
        <taxon>fabids</taxon>
        <taxon>Fagales</taxon>
        <taxon>Fagaceae</taxon>
        <taxon>Fagus</taxon>
    </lineage>
</organism>
<evidence type="ECO:0000313" key="2">
    <source>
        <dbReference type="EMBL" id="SPD09103.1"/>
    </source>
</evidence>
<accession>A0A2N9HBG9</accession>
<name>A0A2N9HBG9_FAGSY</name>
<protein>
    <submittedName>
        <fullName evidence="2">Uncharacterized protein</fullName>
    </submittedName>
</protein>
<gene>
    <name evidence="2" type="ORF">FSB_LOCUS36985</name>
</gene>
<dbReference type="PANTHER" id="PTHR21596">
    <property type="entry name" value="RIBONUCLEASE P SUBUNIT P38"/>
    <property type="match status" value="1"/>
</dbReference>
<dbReference type="PANTHER" id="PTHR21596:SF65">
    <property type="entry name" value="PROTEIN INVOLVED IN DE NOVO 2-RELATED"/>
    <property type="match status" value="1"/>
</dbReference>
<dbReference type="EMBL" id="OIVN01003145">
    <property type="protein sequence ID" value="SPD09103.1"/>
    <property type="molecule type" value="Genomic_DNA"/>
</dbReference>
<evidence type="ECO:0000256" key="1">
    <source>
        <dbReference type="SAM" id="Coils"/>
    </source>
</evidence>
<keyword evidence="1" id="KW-0175">Coiled coil</keyword>
<feature type="coiled-coil region" evidence="1">
    <location>
        <begin position="33"/>
        <end position="172"/>
    </location>
</feature>
<reference evidence="2" key="1">
    <citation type="submission" date="2018-02" db="EMBL/GenBank/DDBJ databases">
        <authorList>
            <person name="Cohen D.B."/>
            <person name="Kent A.D."/>
        </authorList>
    </citation>
    <scope>NUCLEOTIDE SEQUENCE</scope>
</reference>
<proteinExistence type="predicted"/>
<sequence>MERKFDETFSTMMMERSRLQQVQRAYDQEMKKAQFVAIQNAKLQHRVKELEKQQAQNDVERKSLLIEMEKNAIRNSSLQLASLEQQKADVNVMKLAEDQKRQKEELHNRIIQLEKKLDAKQAVELEIERLRGTFSVTKHMGDDGDVEVLEKVDALLKQLREKEGELEDLEALNQTLRG</sequence>
<dbReference type="GO" id="GO:0080188">
    <property type="term" value="P:gene silencing by siRNA-directed DNA methylation"/>
    <property type="evidence" value="ECO:0007669"/>
    <property type="project" value="InterPro"/>
</dbReference>
<dbReference type="AlphaFoldDB" id="A0A2N9HBG9"/>
<dbReference type="InterPro" id="IPR045177">
    <property type="entry name" value="FDM1-5/IDN2"/>
</dbReference>